<proteinExistence type="predicted"/>
<evidence type="ECO:0000313" key="2">
    <source>
        <dbReference type="Proteomes" id="UP001595660"/>
    </source>
</evidence>
<keyword evidence="2" id="KW-1185">Reference proteome</keyword>
<sequence length="204" mass="22165">MTSAEDRDETDCKVGRLLVEYGLEDAGDDLERRWTADGEARASLRELADDFNRRLVRAALADAGRNPVDADVAATYEVLAGDDASEGVRTQKRLELSRDGVDVDALLADFVSHQAVHTYLREYRGAEQDGDADQIATDVERLRRLQSRVASVAEDAVERSANADRIAVGDADVLVDVRVLCRDCGAAYDATELLSRGGCDCDGS</sequence>
<gene>
    <name evidence="1" type="primary">rdfA</name>
    <name evidence="1" type="ORF">ACFOKC_03205</name>
</gene>
<comment type="caution">
    <text evidence="1">The sequence shown here is derived from an EMBL/GenBank/DDBJ whole genome shotgun (WGS) entry which is preliminary data.</text>
</comment>
<dbReference type="AlphaFoldDB" id="A0ABD5NBT1"/>
<dbReference type="InterPro" id="IPR048925">
    <property type="entry name" value="RdfA"/>
</dbReference>
<dbReference type="EMBL" id="JBHRWN010000002">
    <property type="protein sequence ID" value="MFC3476725.1"/>
    <property type="molecule type" value="Genomic_DNA"/>
</dbReference>
<name>A0ABD5NBT1_9EURY</name>
<dbReference type="Proteomes" id="UP001595660">
    <property type="component" value="Unassembled WGS sequence"/>
</dbReference>
<evidence type="ECO:0000313" key="1">
    <source>
        <dbReference type="EMBL" id="MFC3476725.1"/>
    </source>
</evidence>
<organism evidence="1 2">
    <name type="scientific">Halobacterium litoreum</name>
    <dbReference type="NCBI Taxonomy" id="2039234"/>
    <lineage>
        <taxon>Archaea</taxon>
        <taxon>Methanobacteriati</taxon>
        <taxon>Methanobacteriota</taxon>
        <taxon>Stenosarchaea group</taxon>
        <taxon>Halobacteria</taxon>
        <taxon>Halobacteriales</taxon>
        <taxon>Halobacteriaceae</taxon>
        <taxon>Halobacterium</taxon>
    </lineage>
</organism>
<protein>
    <submittedName>
        <fullName evidence="1">Rod-determining factor RdfA</fullName>
    </submittedName>
</protein>
<reference evidence="1 2" key="1">
    <citation type="journal article" date="2019" name="Int. J. Syst. Evol. Microbiol.">
        <title>The Global Catalogue of Microorganisms (GCM) 10K type strain sequencing project: providing services to taxonomists for standard genome sequencing and annotation.</title>
        <authorList>
            <consortium name="The Broad Institute Genomics Platform"/>
            <consortium name="The Broad Institute Genome Sequencing Center for Infectious Disease"/>
            <person name="Wu L."/>
            <person name="Ma J."/>
        </authorList>
    </citation>
    <scope>NUCLEOTIDE SEQUENCE [LARGE SCALE GENOMIC DNA]</scope>
    <source>
        <strain evidence="1 2">CGMCC 1.12562</strain>
    </source>
</reference>
<dbReference type="Pfam" id="PF21811">
    <property type="entry name" value="RdfA"/>
    <property type="match status" value="1"/>
</dbReference>
<accession>A0ABD5NBT1</accession>
<dbReference type="GeneID" id="69117359"/>
<dbReference type="RefSeq" id="WP_232572131.1">
    <property type="nucleotide sequence ID" value="NZ_CP089466.1"/>
</dbReference>